<dbReference type="GeneID" id="64599297"/>
<accession>A0A9P7E4R2</accession>
<keyword evidence="2" id="KW-1185">Reference proteome</keyword>
<reference evidence="1" key="1">
    <citation type="journal article" date="2020" name="New Phytol.">
        <title>Comparative genomics reveals dynamic genome evolution in host specialist ectomycorrhizal fungi.</title>
        <authorList>
            <person name="Lofgren L.A."/>
            <person name="Nguyen N.H."/>
            <person name="Vilgalys R."/>
            <person name="Ruytinx J."/>
            <person name="Liao H.L."/>
            <person name="Branco S."/>
            <person name="Kuo A."/>
            <person name="LaButti K."/>
            <person name="Lipzen A."/>
            <person name="Andreopoulos W."/>
            <person name="Pangilinan J."/>
            <person name="Riley R."/>
            <person name="Hundley H."/>
            <person name="Na H."/>
            <person name="Barry K."/>
            <person name="Grigoriev I.V."/>
            <person name="Stajich J.E."/>
            <person name="Kennedy P.G."/>
        </authorList>
    </citation>
    <scope>NUCLEOTIDE SEQUENCE</scope>
    <source>
        <strain evidence="1">S12</strain>
    </source>
</reference>
<evidence type="ECO:0000313" key="2">
    <source>
        <dbReference type="Proteomes" id="UP000719766"/>
    </source>
</evidence>
<organism evidence="1 2">
    <name type="scientific">Suillus plorans</name>
    <dbReference type="NCBI Taxonomy" id="116603"/>
    <lineage>
        <taxon>Eukaryota</taxon>
        <taxon>Fungi</taxon>
        <taxon>Dikarya</taxon>
        <taxon>Basidiomycota</taxon>
        <taxon>Agaricomycotina</taxon>
        <taxon>Agaricomycetes</taxon>
        <taxon>Agaricomycetidae</taxon>
        <taxon>Boletales</taxon>
        <taxon>Suillineae</taxon>
        <taxon>Suillaceae</taxon>
        <taxon>Suillus</taxon>
    </lineage>
</organism>
<dbReference type="OrthoDB" id="10354933at2759"/>
<dbReference type="EMBL" id="JABBWE010000001">
    <property type="protein sequence ID" value="KAG1810495.1"/>
    <property type="molecule type" value="Genomic_DNA"/>
</dbReference>
<comment type="caution">
    <text evidence="1">The sequence shown here is derived from an EMBL/GenBank/DDBJ whole genome shotgun (WGS) entry which is preliminary data.</text>
</comment>
<evidence type="ECO:0000313" key="1">
    <source>
        <dbReference type="EMBL" id="KAG1810495.1"/>
    </source>
</evidence>
<gene>
    <name evidence="1" type="ORF">HD556DRAFT_1436231</name>
</gene>
<dbReference type="RefSeq" id="XP_041168160.1">
    <property type="nucleotide sequence ID" value="XM_041305533.1"/>
</dbReference>
<name>A0A9P7E4R2_9AGAM</name>
<dbReference type="Proteomes" id="UP000719766">
    <property type="component" value="Unassembled WGS sequence"/>
</dbReference>
<sequence>MSQAPPCRTVPGLLFFTPTALFAAGRFSPSSIPSSILLISAVNFSTKLIPFYSPPITSHVAFAFALFTLQAWPSNDKGEPSTPPLSHVSLPPLVSSQMVYLQIVTFISSVFSGGTSTISYSGMFSHIQLTKGLSLHTPDDLRPLLCTAITNTCGGTSLLS</sequence>
<dbReference type="AlphaFoldDB" id="A0A9P7E4R2"/>
<proteinExistence type="predicted"/>
<protein>
    <submittedName>
        <fullName evidence="1">Uncharacterized protein</fullName>
    </submittedName>
</protein>